<name>A0ABN9QD87_9DINO</name>
<feature type="non-terminal residue" evidence="2">
    <location>
        <position position="166"/>
    </location>
</feature>
<reference evidence="2" key="1">
    <citation type="submission" date="2023-10" db="EMBL/GenBank/DDBJ databases">
        <authorList>
            <person name="Chen Y."/>
            <person name="Shah S."/>
            <person name="Dougan E. K."/>
            <person name="Thang M."/>
            <person name="Chan C."/>
        </authorList>
    </citation>
    <scope>NUCLEOTIDE SEQUENCE [LARGE SCALE GENOMIC DNA]</scope>
</reference>
<comment type="caution">
    <text evidence="2">The sequence shown here is derived from an EMBL/GenBank/DDBJ whole genome shotgun (WGS) entry which is preliminary data.</text>
</comment>
<evidence type="ECO:0000313" key="2">
    <source>
        <dbReference type="EMBL" id="CAK0802731.1"/>
    </source>
</evidence>
<accession>A0ABN9QD87</accession>
<proteinExistence type="predicted"/>
<protein>
    <submittedName>
        <fullName evidence="2">Uncharacterized protein</fullName>
    </submittedName>
</protein>
<organism evidence="2 3">
    <name type="scientific">Prorocentrum cordatum</name>
    <dbReference type="NCBI Taxonomy" id="2364126"/>
    <lineage>
        <taxon>Eukaryota</taxon>
        <taxon>Sar</taxon>
        <taxon>Alveolata</taxon>
        <taxon>Dinophyceae</taxon>
        <taxon>Prorocentrales</taxon>
        <taxon>Prorocentraceae</taxon>
        <taxon>Prorocentrum</taxon>
    </lineage>
</organism>
<evidence type="ECO:0000256" key="1">
    <source>
        <dbReference type="SAM" id="SignalP"/>
    </source>
</evidence>
<feature type="signal peptide" evidence="1">
    <location>
        <begin position="1"/>
        <end position="27"/>
    </location>
</feature>
<keyword evidence="1" id="KW-0732">Signal</keyword>
<gene>
    <name evidence="2" type="ORF">PCOR1329_LOCUS10136</name>
</gene>
<dbReference type="EMBL" id="CAUYUJ010002866">
    <property type="protein sequence ID" value="CAK0802731.1"/>
    <property type="molecule type" value="Genomic_DNA"/>
</dbReference>
<dbReference type="Proteomes" id="UP001189429">
    <property type="component" value="Unassembled WGS sequence"/>
</dbReference>
<sequence>MESGGRVRGGMAWRWRVTRACLARVAAVNFNVCSCTGNRCSCTGNSGVQVQPTSGGTPWGVRGGKRLGRLLEAPRAGEIDPGQCSAGGIDGKPSQARACSCEGGRPPRHSAAAGKHRQANCARQPAARAIFFGHGPAPPPPPSVQLFGAASFRATAVRWSARGPLW</sequence>
<feature type="chain" id="PRO_5045470908" evidence="1">
    <location>
        <begin position="28"/>
        <end position="166"/>
    </location>
</feature>
<evidence type="ECO:0000313" key="3">
    <source>
        <dbReference type="Proteomes" id="UP001189429"/>
    </source>
</evidence>
<keyword evidence="3" id="KW-1185">Reference proteome</keyword>